<dbReference type="PANTHER" id="PTHR43083">
    <property type="entry name" value="MANNAN POLYMERASE II"/>
    <property type="match status" value="1"/>
</dbReference>
<dbReference type="EMBL" id="KQ965737">
    <property type="protein sequence ID" value="KXS19814.1"/>
    <property type="molecule type" value="Genomic_DNA"/>
</dbReference>
<accession>A0A139AT16</accession>
<proteinExistence type="inferred from homology"/>
<keyword evidence="2" id="KW-0808">Transferase</keyword>
<dbReference type="Pfam" id="PF03452">
    <property type="entry name" value="Anp1"/>
    <property type="match status" value="1"/>
</dbReference>
<dbReference type="STRING" id="1344416.A0A139AT16"/>
<evidence type="ECO:0000313" key="2">
    <source>
        <dbReference type="EMBL" id="KXS19814.1"/>
    </source>
</evidence>
<reference evidence="2 3" key="1">
    <citation type="journal article" date="2015" name="Genome Biol. Evol.">
        <title>Phylogenomic analyses indicate that early fungi evolved digesting cell walls of algal ancestors of land plants.</title>
        <authorList>
            <person name="Chang Y."/>
            <person name="Wang S."/>
            <person name="Sekimoto S."/>
            <person name="Aerts A.L."/>
            <person name="Choi C."/>
            <person name="Clum A."/>
            <person name="LaButti K.M."/>
            <person name="Lindquist E.A."/>
            <person name="Yee Ngan C."/>
            <person name="Ohm R.A."/>
            <person name="Salamov A.A."/>
            <person name="Grigoriev I.V."/>
            <person name="Spatafora J.W."/>
            <person name="Berbee M.L."/>
        </authorList>
    </citation>
    <scope>NUCLEOTIDE SEQUENCE [LARGE SCALE GENOMIC DNA]</scope>
    <source>
        <strain evidence="2 3">JEL478</strain>
    </source>
</reference>
<evidence type="ECO:0000313" key="3">
    <source>
        <dbReference type="Proteomes" id="UP000070544"/>
    </source>
</evidence>
<dbReference type="GO" id="GO:0016740">
    <property type="term" value="F:transferase activity"/>
    <property type="evidence" value="ECO:0007669"/>
    <property type="project" value="UniProtKB-KW"/>
</dbReference>
<name>A0A139AT16_GONPJ</name>
<organism evidence="2 3">
    <name type="scientific">Gonapodya prolifera (strain JEL478)</name>
    <name type="common">Monoblepharis prolifera</name>
    <dbReference type="NCBI Taxonomy" id="1344416"/>
    <lineage>
        <taxon>Eukaryota</taxon>
        <taxon>Fungi</taxon>
        <taxon>Fungi incertae sedis</taxon>
        <taxon>Chytridiomycota</taxon>
        <taxon>Chytridiomycota incertae sedis</taxon>
        <taxon>Monoblepharidomycetes</taxon>
        <taxon>Monoblepharidales</taxon>
        <taxon>Gonapodyaceae</taxon>
        <taxon>Gonapodya</taxon>
    </lineage>
</organism>
<protein>
    <submittedName>
        <fullName evidence="2">Glycosyltransferase family 62 protein</fullName>
    </submittedName>
</protein>
<evidence type="ECO:0000256" key="1">
    <source>
        <dbReference type="ARBA" id="ARBA00037964"/>
    </source>
</evidence>
<keyword evidence="3" id="KW-1185">Reference proteome</keyword>
<dbReference type="AlphaFoldDB" id="A0A139AT16"/>
<sequence length="136" mass="15255">MSQNIDVLAPSCMFDSGGGRLQPYDLNSFVETEETRRIMKEMDDDEVLVDGYEWLGVRTGRRPLGTFYNPKGNRTEMIGLDGVGATVLLVRGDCHREGLTFPTVPYKHLIESEALGKLAQDMGFEVKGMPNYVVRH</sequence>
<dbReference type="Proteomes" id="UP000070544">
    <property type="component" value="Unassembled WGS sequence"/>
</dbReference>
<dbReference type="OMA" id="RGDCHRE"/>
<dbReference type="InterPro" id="IPR029044">
    <property type="entry name" value="Nucleotide-diphossugar_trans"/>
</dbReference>
<gene>
    <name evidence="2" type="ORF">M427DRAFT_430547</name>
</gene>
<dbReference type="InterPro" id="IPR052086">
    <property type="entry name" value="Mannan_Polymerase_Subunit"/>
</dbReference>
<dbReference type="OrthoDB" id="204164at2759"/>
<comment type="similarity">
    <text evidence="1">Belongs to the ANP1/MMN9/VAN1 family.</text>
</comment>
<dbReference type="PANTHER" id="PTHR43083:SF6">
    <property type="entry name" value="MANNAN POLYMERASE COMPLEXES SUBUNIT MNN9"/>
    <property type="match status" value="1"/>
</dbReference>
<dbReference type="Gene3D" id="3.90.550.10">
    <property type="entry name" value="Spore Coat Polysaccharide Biosynthesis Protein SpsA, Chain A"/>
    <property type="match status" value="1"/>
</dbReference>